<proteinExistence type="predicted"/>
<feature type="compositionally biased region" description="Basic and acidic residues" evidence="1">
    <location>
        <begin position="70"/>
        <end position="84"/>
    </location>
</feature>
<evidence type="ECO:0000313" key="4">
    <source>
        <dbReference type="EMBL" id="PUF47414.1"/>
    </source>
</evidence>
<dbReference type="InterPro" id="IPR008640">
    <property type="entry name" value="Adhesin_Head_dom"/>
</dbReference>
<evidence type="ECO:0000256" key="1">
    <source>
        <dbReference type="SAM" id="MobiDB-lite"/>
    </source>
</evidence>
<evidence type="ECO:0000313" key="5">
    <source>
        <dbReference type="Proteomes" id="UP000251351"/>
    </source>
</evidence>
<protein>
    <recommendedName>
        <fullName evidence="2">Trimeric autotransporter adhesin YadA-like head domain-containing protein</fullName>
    </recommendedName>
</protein>
<comment type="caution">
    <text evidence="4">The sequence shown here is derived from an EMBL/GenBank/DDBJ whole genome shotgun (WGS) entry which is preliminary data.</text>
</comment>
<dbReference type="Pfam" id="PF05658">
    <property type="entry name" value="YadA_head"/>
    <property type="match status" value="1"/>
</dbReference>
<feature type="compositionally biased region" description="Basic and acidic residues" evidence="1">
    <location>
        <begin position="93"/>
        <end position="108"/>
    </location>
</feature>
<evidence type="ECO:0000259" key="2">
    <source>
        <dbReference type="Pfam" id="PF05658"/>
    </source>
</evidence>
<dbReference type="InterPro" id="IPR011049">
    <property type="entry name" value="Serralysin-like_metalloprot_C"/>
</dbReference>
<sequence length="108" mass="11281">MTGNSGTALGVKAKVTAENSVALGFESVASRADEVNIGGKNNTGRYLGGVKEGVHNDDAVNLKQMNSAKKEAISTANKHSDENLKSANTYTDTAKKEAISTANKHSDE</sequence>
<name>A0A7Z1Q9N0_SALET</name>
<dbReference type="GO" id="GO:0019867">
    <property type="term" value="C:outer membrane"/>
    <property type="evidence" value="ECO:0007669"/>
    <property type="project" value="InterPro"/>
</dbReference>
<dbReference type="Proteomes" id="UP000251540">
    <property type="component" value="Unassembled WGS sequence"/>
</dbReference>
<accession>A0A7Z1Q9N0</accession>
<reference evidence="5 6" key="1">
    <citation type="submission" date="2018-04" db="EMBL/GenBank/DDBJ databases">
        <title>Whole genome sequencing of Salmonella enterica.</title>
        <authorList>
            <person name="Bell R."/>
        </authorList>
    </citation>
    <scope>NUCLEOTIDE SEQUENCE [LARGE SCALE GENOMIC DNA]</scope>
    <source>
        <strain evidence="3 6">CFSAN058609</strain>
        <strain evidence="4 5">CFSAN058610</strain>
    </source>
</reference>
<evidence type="ECO:0000313" key="6">
    <source>
        <dbReference type="Proteomes" id="UP000251540"/>
    </source>
</evidence>
<feature type="region of interest" description="Disordered" evidence="1">
    <location>
        <begin position="70"/>
        <end position="108"/>
    </location>
</feature>
<dbReference type="Gene3D" id="2.150.10.10">
    <property type="entry name" value="Serralysin-like metalloprotease, C-terminal"/>
    <property type="match status" value="1"/>
</dbReference>
<dbReference type="EMBL" id="QARP01000107">
    <property type="protein sequence ID" value="PUF21321.1"/>
    <property type="molecule type" value="Genomic_DNA"/>
</dbReference>
<organism evidence="4 5">
    <name type="scientific">Salmonella enterica I</name>
    <dbReference type="NCBI Taxonomy" id="59201"/>
    <lineage>
        <taxon>Bacteria</taxon>
        <taxon>Pseudomonadati</taxon>
        <taxon>Pseudomonadota</taxon>
        <taxon>Gammaproteobacteria</taxon>
        <taxon>Enterobacterales</taxon>
        <taxon>Enterobacteriaceae</taxon>
        <taxon>Salmonella</taxon>
    </lineage>
</organism>
<dbReference type="SUPFAM" id="SSF101967">
    <property type="entry name" value="Adhesin YadA, collagen-binding domain"/>
    <property type="match status" value="1"/>
</dbReference>
<dbReference type="AlphaFoldDB" id="A0A7Z1Q9N0"/>
<dbReference type="EMBL" id="QARO01000102">
    <property type="protein sequence ID" value="PUF47414.1"/>
    <property type="molecule type" value="Genomic_DNA"/>
</dbReference>
<evidence type="ECO:0000313" key="3">
    <source>
        <dbReference type="EMBL" id="PUF21321.1"/>
    </source>
</evidence>
<feature type="non-terminal residue" evidence="4">
    <location>
        <position position="108"/>
    </location>
</feature>
<gene>
    <name evidence="4" type="ORF">DAX73_28790</name>
    <name evidence="3" type="ORF">DAX92_28740</name>
</gene>
<dbReference type="Proteomes" id="UP000251351">
    <property type="component" value="Unassembled WGS sequence"/>
</dbReference>
<feature type="domain" description="Trimeric autotransporter adhesin YadA-like head" evidence="2">
    <location>
        <begin position="2"/>
        <end position="27"/>
    </location>
</feature>